<dbReference type="PANTHER" id="PTHR10039">
    <property type="entry name" value="AMELOGENIN"/>
    <property type="match status" value="1"/>
</dbReference>
<feature type="domain" description="Nephrocystin 3-like N-terminal" evidence="2">
    <location>
        <begin position="200"/>
        <end position="380"/>
    </location>
</feature>
<gene>
    <name evidence="3" type="ORF">CGGC5_11135</name>
</gene>
<evidence type="ECO:0000256" key="1">
    <source>
        <dbReference type="ARBA" id="ARBA00022737"/>
    </source>
</evidence>
<accession>L2FR30</accession>
<dbReference type="HOGENOM" id="CLU_000288_34_23_1"/>
<sequence length="915" mass="103551">MDPGTALAVVGLSLQVLGGMKEYYKSWKDCDDDVTQFREAIQRLTTMLDHLKSVLLKPHLDPSLVSTINDVCDNLKGSAEKMETLLKKVRDHGPPSTVLQKLRQMGRRACYPFRAGTISHFMGFVADMTDDLSLAMQVLTLNTIAEGQGRHTSLQDAVAVMDSKQDEGWKRFQRKEFWDWLDPPDHVSSHDHAATLRERGTGGWFVNGDVFVQWISQPRSRLWLHGGAGAGKTVLCSTIVETVKKHLEASSDNPRLAYYYFAFDNIPIHDIDLLLRSLICQLWRDSDTAPELGALYSRNFPSRPSRKELRTTLLSMLRRIAGNPDNAQTSPSERPNNVFIIFDGLDEIPQGSLRDSIIEIIHTVASMTPSDHIHILFTGRYERDVANSFPIAQGWKRFGMERKNILSDIESYIMVQLKLHSGLNLLPERIKDQIRHKLVYQSNGMFRWTALQMQHLKKLRLFRPYDVMRVLESLPRDLYGTYDRILSRLDSMYTQEASRALKWLCFAARPMFVEEVAEACIIEARSQQPVEADRQMNPADIVEILSGLVVAQPELEEGHQPSARRHTLTLAHFSVKEYLLSKRTFPVQEMDLPFEAGLAHSIILESCVAYIHHCYQTARHKGLDLDLPVQHYACNYWPEHAAQARGQGSQEALQLAADMLQSPNVSFYWIQNGQIYWLAEDLSLEFGSFKESPYATGNELGHAEFVTCYPKFHVTLCKLVELARIILQKRPKSTFHLPRHLSATEAAVIAEHIPTINLLASFGVRWEQSLTLALRRRQGGMAKVLLNGCCEGEGSDIILAARYHDANVMRLLTLSLDNFSDVNIVRALEATQRNGKIKDGQVLLHALIGHPHSGAANKSANRLEGIITSATKWDLHWALEALVRYAEDPVYQELMKQAAEGKATGFIELSLMFHS</sequence>
<name>L2FR30_COLFN</name>
<reference evidence="3" key="1">
    <citation type="submission" date="2012-08" db="EMBL/GenBank/DDBJ databases">
        <title>Genome analysis of Colletotrichum orbiculare and Colletotrichum fructicola.</title>
        <authorList>
            <person name="Gan P.H.P."/>
            <person name="Ikeda K."/>
            <person name="Irieda H."/>
            <person name="Narusaka M."/>
            <person name="O'Connell R.J."/>
            <person name="Narusaka Y."/>
            <person name="Takano Y."/>
            <person name="Kubo Y."/>
            <person name="Shirasu K."/>
        </authorList>
    </citation>
    <scope>NUCLEOTIDE SEQUENCE</scope>
    <source>
        <strain evidence="3">Nara gc5</strain>
    </source>
</reference>
<dbReference type="InterPro" id="IPR027417">
    <property type="entry name" value="P-loop_NTPase"/>
</dbReference>
<dbReference type="Pfam" id="PF24883">
    <property type="entry name" value="NPHP3_N"/>
    <property type="match status" value="1"/>
</dbReference>
<protein>
    <submittedName>
        <fullName evidence="3">Ankyrin repeat protein</fullName>
    </submittedName>
</protein>
<dbReference type="PANTHER" id="PTHR10039:SF16">
    <property type="entry name" value="GPI INOSITOL-DEACYLASE"/>
    <property type="match status" value="1"/>
</dbReference>
<evidence type="ECO:0000313" key="3">
    <source>
        <dbReference type="EMBL" id="ELA28193.1"/>
    </source>
</evidence>
<dbReference type="Gene3D" id="3.40.50.300">
    <property type="entry name" value="P-loop containing nucleotide triphosphate hydrolases"/>
    <property type="match status" value="1"/>
</dbReference>
<dbReference type="InterPro" id="IPR056884">
    <property type="entry name" value="NPHP3-like_N"/>
</dbReference>
<dbReference type="EMBL" id="KB020942">
    <property type="protein sequence ID" value="ELA28193.1"/>
    <property type="molecule type" value="Genomic_DNA"/>
</dbReference>
<organism evidence="3">
    <name type="scientific">Colletotrichum fructicola (strain Nara gc5)</name>
    <name type="common">Anthracnose fungus</name>
    <name type="synonym">Colletotrichum gloeosporioides (strain Nara gc5)</name>
    <dbReference type="NCBI Taxonomy" id="1213859"/>
    <lineage>
        <taxon>Eukaryota</taxon>
        <taxon>Fungi</taxon>
        <taxon>Dikarya</taxon>
        <taxon>Ascomycota</taxon>
        <taxon>Pezizomycotina</taxon>
        <taxon>Sordariomycetes</taxon>
        <taxon>Hypocreomycetidae</taxon>
        <taxon>Glomerellales</taxon>
        <taxon>Glomerellaceae</taxon>
        <taxon>Colletotrichum</taxon>
        <taxon>Colletotrichum gloeosporioides species complex</taxon>
    </lineage>
</organism>
<dbReference type="STRING" id="1213859.L2FR30"/>
<dbReference type="SUPFAM" id="SSF52540">
    <property type="entry name" value="P-loop containing nucleoside triphosphate hydrolases"/>
    <property type="match status" value="1"/>
</dbReference>
<evidence type="ECO:0000259" key="2">
    <source>
        <dbReference type="Pfam" id="PF24883"/>
    </source>
</evidence>
<dbReference type="AlphaFoldDB" id="L2FR30"/>
<keyword evidence="1" id="KW-0677">Repeat</keyword>
<proteinExistence type="predicted"/>